<evidence type="ECO:0000313" key="2">
    <source>
        <dbReference type="Proteomes" id="UP001428341"/>
    </source>
</evidence>
<dbReference type="AlphaFoldDB" id="A0AAP0ME43"/>
<protein>
    <submittedName>
        <fullName evidence="1">Uncharacterized protein</fullName>
    </submittedName>
</protein>
<dbReference type="Proteomes" id="UP001428341">
    <property type="component" value="Unassembled WGS sequence"/>
</dbReference>
<organism evidence="1 2">
    <name type="scientific">Citrus x changshan-huyou</name>
    <dbReference type="NCBI Taxonomy" id="2935761"/>
    <lineage>
        <taxon>Eukaryota</taxon>
        <taxon>Viridiplantae</taxon>
        <taxon>Streptophyta</taxon>
        <taxon>Embryophyta</taxon>
        <taxon>Tracheophyta</taxon>
        <taxon>Spermatophyta</taxon>
        <taxon>Magnoliopsida</taxon>
        <taxon>eudicotyledons</taxon>
        <taxon>Gunneridae</taxon>
        <taxon>Pentapetalae</taxon>
        <taxon>rosids</taxon>
        <taxon>malvids</taxon>
        <taxon>Sapindales</taxon>
        <taxon>Rutaceae</taxon>
        <taxon>Aurantioideae</taxon>
        <taxon>Citrus</taxon>
    </lineage>
</organism>
<evidence type="ECO:0000313" key="1">
    <source>
        <dbReference type="EMBL" id="KAK9208755.1"/>
    </source>
</evidence>
<keyword evidence="2" id="KW-1185">Reference proteome</keyword>
<reference evidence="1 2" key="1">
    <citation type="submission" date="2024-05" db="EMBL/GenBank/DDBJ databases">
        <title>Haplotype-resolved chromosome-level genome assembly of Huyou (Citrus changshanensis).</title>
        <authorList>
            <person name="Miao C."/>
            <person name="Chen W."/>
            <person name="Wu Y."/>
            <person name="Wang L."/>
            <person name="Zhao S."/>
            <person name="Grierson D."/>
            <person name="Xu C."/>
            <person name="Chen K."/>
        </authorList>
    </citation>
    <scope>NUCLEOTIDE SEQUENCE [LARGE SCALE GENOMIC DNA]</scope>
    <source>
        <strain evidence="1">01-14</strain>
        <tissue evidence="1">Leaf</tissue>
    </source>
</reference>
<name>A0AAP0ME43_9ROSI</name>
<accession>A0AAP0ME43</accession>
<gene>
    <name evidence="1" type="ORF">WN944_001115</name>
</gene>
<sequence>MADSKEAGVWNDTEFRIHLGGRKNNEVDVRVARKKEVIISERDSRNLIARSKLPRKADPRFTTVMDDGFLVVIFDRLSFGRKIWKVLLGGAILVGAIFGCVSDVEDIADRHRGSDDQTND</sequence>
<dbReference type="EMBL" id="JBCGBO010000004">
    <property type="protein sequence ID" value="KAK9208755.1"/>
    <property type="molecule type" value="Genomic_DNA"/>
</dbReference>
<comment type="caution">
    <text evidence="1">The sequence shown here is derived from an EMBL/GenBank/DDBJ whole genome shotgun (WGS) entry which is preliminary data.</text>
</comment>
<proteinExistence type="predicted"/>